<evidence type="ECO:0000256" key="1">
    <source>
        <dbReference type="ARBA" id="ARBA00004477"/>
    </source>
</evidence>
<evidence type="ECO:0000256" key="9">
    <source>
        <dbReference type="SAM" id="Phobius"/>
    </source>
</evidence>
<organism evidence="10 11">
    <name type="scientific">Patella caerulea</name>
    <name type="common">Rayed Mediterranean limpet</name>
    <dbReference type="NCBI Taxonomy" id="87958"/>
    <lineage>
        <taxon>Eukaryota</taxon>
        <taxon>Metazoa</taxon>
        <taxon>Spiralia</taxon>
        <taxon>Lophotrochozoa</taxon>
        <taxon>Mollusca</taxon>
        <taxon>Gastropoda</taxon>
        <taxon>Patellogastropoda</taxon>
        <taxon>Patelloidea</taxon>
        <taxon>Patellidae</taxon>
        <taxon>Patella</taxon>
    </lineage>
</organism>
<dbReference type="Proteomes" id="UP001347796">
    <property type="component" value="Unassembled WGS sequence"/>
</dbReference>
<evidence type="ECO:0000256" key="5">
    <source>
        <dbReference type="ARBA" id="ARBA00022824"/>
    </source>
</evidence>
<dbReference type="InterPro" id="IPR008504">
    <property type="entry name" value="Emc6"/>
</dbReference>
<dbReference type="AlphaFoldDB" id="A0AAN8PES2"/>
<feature type="transmembrane region" description="Helical" evidence="9">
    <location>
        <begin position="89"/>
        <end position="113"/>
    </location>
</feature>
<proteinExistence type="inferred from homology"/>
<name>A0AAN8PES2_PATCE</name>
<keyword evidence="11" id="KW-1185">Reference proteome</keyword>
<evidence type="ECO:0000313" key="11">
    <source>
        <dbReference type="Proteomes" id="UP001347796"/>
    </source>
</evidence>
<sequence>MATTIAVRTRKSRRADTVAYSEMALRQNASILEYCRTSMACLGGATAGILGLTGLYGFAFYFITSFLFSVMVLIKAGSRWNNYFVSRKILFTNGFLGGLFTYVLSWTFLYGMVHVY</sequence>
<keyword evidence="5" id="KW-0256">Endoplasmic reticulum</keyword>
<evidence type="ECO:0000256" key="6">
    <source>
        <dbReference type="ARBA" id="ARBA00022989"/>
    </source>
</evidence>
<dbReference type="EMBL" id="JAZGQO010000011">
    <property type="protein sequence ID" value="KAK6173458.1"/>
    <property type="molecule type" value="Genomic_DNA"/>
</dbReference>
<evidence type="ECO:0000256" key="3">
    <source>
        <dbReference type="ARBA" id="ARBA00020827"/>
    </source>
</evidence>
<dbReference type="Pfam" id="PF07019">
    <property type="entry name" value="EMC6"/>
    <property type="match status" value="1"/>
</dbReference>
<accession>A0AAN8PES2</accession>
<dbReference type="InterPro" id="IPR029008">
    <property type="entry name" value="EMC6-like"/>
</dbReference>
<evidence type="ECO:0000313" key="10">
    <source>
        <dbReference type="EMBL" id="KAK6173458.1"/>
    </source>
</evidence>
<protein>
    <recommendedName>
        <fullName evidence="3">ER membrane protein complex subunit 6</fullName>
    </recommendedName>
    <alternativeName>
        <fullName evidence="8">Transmembrane protein 93</fullName>
    </alternativeName>
</protein>
<gene>
    <name evidence="10" type="ORF">SNE40_016903</name>
</gene>
<dbReference type="GO" id="GO:0034975">
    <property type="term" value="P:protein folding in endoplasmic reticulum"/>
    <property type="evidence" value="ECO:0007669"/>
    <property type="project" value="TreeGrafter"/>
</dbReference>
<keyword evidence="6 9" id="KW-1133">Transmembrane helix</keyword>
<dbReference type="PANTHER" id="PTHR20994">
    <property type="entry name" value="ER MEMBRANE PROTEIN COMPLEX SUBUNIT 6"/>
    <property type="match status" value="1"/>
</dbReference>
<evidence type="ECO:0000256" key="8">
    <source>
        <dbReference type="ARBA" id="ARBA00031072"/>
    </source>
</evidence>
<dbReference type="PANTHER" id="PTHR20994:SF0">
    <property type="entry name" value="ER MEMBRANE PROTEIN COMPLEX SUBUNIT 6"/>
    <property type="match status" value="1"/>
</dbReference>
<feature type="transmembrane region" description="Helical" evidence="9">
    <location>
        <begin position="58"/>
        <end position="77"/>
    </location>
</feature>
<keyword evidence="7 9" id="KW-0472">Membrane</keyword>
<dbReference type="GO" id="GO:0000045">
    <property type="term" value="P:autophagosome assembly"/>
    <property type="evidence" value="ECO:0007669"/>
    <property type="project" value="TreeGrafter"/>
</dbReference>
<comment type="subcellular location">
    <subcellularLocation>
        <location evidence="1">Endoplasmic reticulum membrane</location>
        <topology evidence="1">Multi-pass membrane protein</topology>
    </subcellularLocation>
</comment>
<reference evidence="10 11" key="1">
    <citation type="submission" date="2024-01" db="EMBL/GenBank/DDBJ databases">
        <title>The genome of the rayed Mediterranean limpet Patella caerulea (Linnaeus, 1758).</title>
        <authorList>
            <person name="Anh-Thu Weber A."/>
            <person name="Halstead-Nussloch G."/>
        </authorList>
    </citation>
    <scope>NUCLEOTIDE SEQUENCE [LARGE SCALE GENOMIC DNA]</scope>
    <source>
        <strain evidence="10">AATW-2023a</strain>
        <tissue evidence="10">Whole specimen</tissue>
    </source>
</reference>
<comment type="similarity">
    <text evidence="2">Belongs to the EMC6 family.</text>
</comment>
<evidence type="ECO:0000256" key="2">
    <source>
        <dbReference type="ARBA" id="ARBA00009436"/>
    </source>
</evidence>
<dbReference type="GO" id="GO:0072546">
    <property type="term" value="C:EMC complex"/>
    <property type="evidence" value="ECO:0007669"/>
    <property type="project" value="InterPro"/>
</dbReference>
<evidence type="ECO:0000256" key="4">
    <source>
        <dbReference type="ARBA" id="ARBA00022692"/>
    </source>
</evidence>
<evidence type="ECO:0000256" key="7">
    <source>
        <dbReference type="ARBA" id="ARBA00023136"/>
    </source>
</evidence>
<comment type="caution">
    <text evidence="10">The sequence shown here is derived from an EMBL/GenBank/DDBJ whole genome shotgun (WGS) entry which is preliminary data.</text>
</comment>
<keyword evidence="4 9" id="KW-0812">Transmembrane</keyword>